<evidence type="ECO:0000313" key="2">
    <source>
        <dbReference type="EMBL" id="CAG8707733.1"/>
    </source>
</evidence>
<comment type="caution">
    <text evidence="2">The sequence shown here is derived from an EMBL/GenBank/DDBJ whole genome shotgun (WGS) entry which is preliminary data.</text>
</comment>
<organism evidence="2 3">
    <name type="scientific">Funneliformis mosseae</name>
    <name type="common">Endomycorrhizal fungus</name>
    <name type="synonym">Glomus mosseae</name>
    <dbReference type="NCBI Taxonomy" id="27381"/>
    <lineage>
        <taxon>Eukaryota</taxon>
        <taxon>Fungi</taxon>
        <taxon>Fungi incertae sedis</taxon>
        <taxon>Mucoromycota</taxon>
        <taxon>Glomeromycotina</taxon>
        <taxon>Glomeromycetes</taxon>
        <taxon>Glomerales</taxon>
        <taxon>Glomeraceae</taxon>
        <taxon>Funneliformis</taxon>
    </lineage>
</organism>
<dbReference type="EMBL" id="CAJVPP010009926">
    <property type="protein sequence ID" value="CAG8707733.1"/>
    <property type="molecule type" value="Genomic_DNA"/>
</dbReference>
<dbReference type="Proteomes" id="UP000789375">
    <property type="component" value="Unassembled WGS sequence"/>
</dbReference>
<name>A0A9N9HVH7_FUNMO</name>
<accession>A0A9N9HVH7</accession>
<gene>
    <name evidence="2" type="ORF">FMOSSE_LOCUS14123</name>
</gene>
<sequence length="156" mass="17795">MKHIKITLSKHPKVRNVIDPKTVICICGKKVHLDRNYDSDLLNRYIKKKICKSNDGNSQITQFFSEQNSEASKKRILCIRLNDEKVKVYLYCIGFVITFGDVPLPEVFVISSSPNTLNWTHIESDHNEADSDIEGNPKSQGMHSLDEVESLTTEMV</sequence>
<protein>
    <submittedName>
        <fullName evidence="2">12910_t:CDS:1</fullName>
    </submittedName>
</protein>
<evidence type="ECO:0000256" key="1">
    <source>
        <dbReference type="SAM" id="MobiDB-lite"/>
    </source>
</evidence>
<proteinExistence type="predicted"/>
<dbReference type="AlphaFoldDB" id="A0A9N9HVH7"/>
<keyword evidence="3" id="KW-1185">Reference proteome</keyword>
<reference evidence="2" key="1">
    <citation type="submission" date="2021-06" db="EMBL/GenBank/DDBJ databases">
        <authorList>
            <person name="Kallberg Y."/>
            <person name="Tangrot J."/>
            <person name="Rosling A."/>
        </authorList>
    </citation>
    <scope>NUCLEOTIDE SEQUENCE</scope>
    <source>
        <strain evidence="2">87-6 pot B 2015</strain>
    </source>
</reference>
<evidence type="ECO:0000313" key="3">
    <source>
        <dbReference type="Proteomes" id="UP000789375"/>
    </source>
</evidence>
<feature type="region of interest" description="Disordered" evidence="1">
    <location>
        <begin position="126"/>
        <end position="156"/>
    </location>
</feature>